<sequence>MKVEWLKYQKGKLEMNEKKLDEGERSLDQISVSKIQLSEDRSRYSTSWEALKELDKYAIKLIEKLTESHRILVSQNTVDLYSKTLTKCSVMCANNHQCFDTSSSVGDLSFGTSFYKVVDEQVNWTTAKVHTSINNIRDSPWCIAFDGHWLGGYNFNNDNDMEWISHPDQAMPFSDMGFDQPNGPFTQLCMVYWKS</sequence>
<dbReference type="SUPFAM" id="SSF56436">
    <property type="entry name" value="C-type lectin-like"/>
    <property type="match status" value="1"/>
</dbReference>
<dbReference type="EMBL" id="CAJPWZ010002938">
    <property type="protein sequence ID" value="CAG2248439.1"/>
    <property type="molecule type" value="Genomic_DNA"/>
</dbReference>
<reference evidence="1" key="1">
    <citation type="submission" date="2021-03" db="EMBL/GenBank/DDBJ databases">
        <authorList>
            <person name="Bekaert M."/>
        </authorList>
    </citation>
    <scope>NUCLEOTIDE SEQUENCE</scope>
</reference>
<gene>
    <name evidence="1" type="ORF">MEDL_60273</name>
</gene>
<organism evidence="1 2">
    <name type="scientific">Mytilus edulis</name>
    <name type="common">Blue mussel</name>
    <dbReference type="NCBI Taxonomy" id="6550"/>
    <lineage>
        <taxon>Eukaryota</taxon>
        <taxon>Metazoa</taxon>
        <taxon>Spiralia</taxon>
        <taxon>Lophotrochozoa</taxon>
        <taxon>Mollusca</taxon>
        <taxon>Bivalvia</taxon>
        <taxon>Autobranchia</taxon>
        <taxon>Pteriomorphia</taxon>
        <taxon>Mytilida</taxon>
        <taxon>Mytiloidea</taxon>
        <taxon>Mytilidae</taxon>
        <taxon>Mytilinae</taxon>
        <taxon>Mytilus</taxon>
    </lineage>
</organism>
<keyword evidence="2" id="KW-1185">Reference proteome</keyword>
<name>A0A8S3URV5_MYTED</name>
<dbReference type="CDD" id="cd00037">
    <property type="entry name" value="CLECT"/>
    <property type="match status" value="1"/>
</dbReference>
<protein>
    <submittedName>
        <fullName evidence="1">Uncharacterized protein</fullName>
    </submittedName>
</protein>
<evidence type="ECO:0000313" key="2">
    <source>
        <dbReference type="Proteomes" id="UP000683360"/>
    </source>
</evidence>
<dbReference type="InterPro" id="IPR016187">
    <property type="entry name" value="CTDL_fold"/>
</dbReference>
<comment type="caution">
    <text evidence="1">The sequence shown here is derived from an EMBL/GenBank/DDBJ whole genome shotgun (WGS) entry which is preliminary data.</text>
</comment>
<accession>A0A8S3URV5</accession>
<dbReference type="Proteomes" id="UP000683360">
    <property type="component" value="Unassembled WGS sequence"/>
</dbReference>
<evidence type="ECO:0000313" key="1">
    <source>
        <dbReference type="EMBL" id="CAG2248439.1"/>
    </source>
</evidence>
<dbReference type="OrthoDB" id="6091698at2759"/>
<proteinExistence type="predicted"/>
<dbReference type="AlphaFoldDB" id="A0A8S3URV5"/>